<dbReference type="EMBL" id="CP092882">
    <property type="protein sequence ID" value="UYV81740.1"/>
    <property type="molecule type" value="Genomic_DNA"/>
</dbReference>
<keyword evidence="2" id="KW-0456">Lyase</keyword>
<protein>
    <submittedName>
        <fullName evidence="5">ADCY3</fullName>
    </submittedName>
</protein>
<dbReference type="Pfam" id="PF16214">
    <property type="entry name" value="AC_N"/>
    <property type="match status" value="1"/>
</dbReference>
<keyword evidence="3" id="KW-0812">Transmembrane</keyword>
<evidence type="ECO:0000256" key="1">
    <source>
        <dbReference type="ARBA" id="ARBA00022741"/>
    </source>
</evidence>
<dbReference type="Proteomes" id="UP001235939">
    <property type="component" value="Chromosome 20"/>
</dbReference>
<evidence type="ECO:0000313" key="6">
    <source>
        <dbReference type="Proteomes" id="UP001235939"/>
    </source>
</evidence>
<evidence type="ECO:0000256" key="3">
    <source>
        <dbReference type="SAM" id="Phobius"/>
    </source>
</evidence>
<evidence type="ECO:0000313" key="5">
    <source>
        <dbReference type="EMBL" id="UYV81740.1"/>
    </source>
</evidence>
<organism evidence="5 6">
    <name type="scientific">Cordylochernes scorpioides</name>
    <dbReference type="NCBI Taxonomy" id="51811"/>
    <lineage>
        <taxon>Eukaryota</taxon>
        <taxon>Metazoa</taxon>
        <taxon>Ecdysozoa</taxon>
        <taxon>Arthropoda</taxon>
        <taxon>Chelicerata</taxon>
        <taxon>Arachnida</taxon>
        <taxon>Pseudoscorpiones</taxon>
        <taxon>Cheliferoidea</taxon>
        <taxon>Chernetidae</taxon>
        <taxon>Cordylochernes</taxon>
    </lineage>
</organism>
<dbReference type="PANTHER" id="PTHR45627:SF30">
    <property type="entry name" value="ADENYLATE CYCLASE TYPE 3"/>
    <property type="match status" value="1"/>
</dbReference>
<accession>A0ABY6LPU3</accession>
<feature type="domain" description="Adenylate cyclase N-terminal" evidence="4">
    <location>
        <begin position="49"/>
        <end position="262"/>
    </location>
</feature>
<keyword evidence="3" id="KW-1133">Transmembrane helix</keyword>
<name>A0ABY6LPU3_9ARAC</name>
<feature type="transmembrane region" description="Helical" evidence="3">
    <location>
        <begin position="121"/>
        <end position="144"/>
    </location>
</feature>
<keyword evidence="1" id="KW-0547">Nucleotide-binding</keyword>
<reference evidence="5 6" key="1">
    <citation type="submission" date="2022-01" db="EMBL/GenBank/DDBJ databases">
        <title>A chromosomal length assembly of Cordylochernes scorpioides.</title>
        <authorList>
            <person name="Zeh D."/>
            <person name="Zeh J."/>
        </authorList>
    </citation>
    <scope>NUCLEOTIDE SEQUENCE [LARGE SCALE GENOMIC DNA]</scope>
    <source>
        <strain evidence="5">IN4F17</strain>
        <tissue evidence="5">Whole Body</tissue>
    </source>
</reference>
<feature type="transmembrane region" description="Helical" evidence="3">
    <location>
        <begin position="213"/>
        <end position="233"/>
    </location>
</feature>
<proteinExistence type="predicted"/>
<feature type="transmembrane region" description="Helical" evidence="3">
    <location>
        <begin position="150"/>
        <end position="168"/>
    </location>
</feature>
<gene>
    <name evidence="5" type="ORF">LAZ67_20002172</name>
</gene>
<feature type="transmembrane region" description="Helical" evidence="3">
    <location>
        <begin position="95"/>
        <end position="114"/>
    </location>
</feature>
<keyword evidence="6" id="KW-1185">Reference proteome</keyword>
<dbReference type="InterPro" id="IPR032628">
    <property type="entry name" value="AC_N"/>
</dbReference>
<keyword evidence="3" id="KW-0472">Membrane</keyword>
<evidence type="ECO:0000256" key="2">
    <source>
        <dbReference type="ARBA" id="ARBA00023239"/>
    </source>
</evidence>
<sequence length="287" mass="31065">MTINREVRLRGCVRLSSVQNGRLLGGGPALSLDESGLRRFLPPWLQFVFASREAERLYRTSCRHEKASELRALLGAVVLAAAAVAGLAWSARSWASLGAAIALAFLALLGLVGWRRRTPPWPAVLAGLAGLVLSSLLLADLWVASPPRQPADAVAWLLALLYACYVLLPLSVAAGLALGLVVPSLHSLAVGLVPARDVTMQRERKLSYGMVQLGANMLLFAGANLMGLLSFLFSERRQRSAFLETRQSLEAKILLEKESQKQVGDPFFFFLCGKTGEQTTITVLSEI</sequence>
<feature type="transmembrane region" description="Helical" evidence="3">
    <location>
        <begin position="70"/>
        <end position="89"/>
    </location>
</feature>
<dbReference type="PANTHER" id="PTHR45627">
    <property type="entry name" value="ADENYLATE CYCLASE TYPE 1"/>
    <property type="match status" value="1"/>
</dbReference>
<feature type="transmembrane region" description="Helical" evidence="3">
    <location>
        <begin position="175"/>
        <end position="193"/>
    </location>
</feature>
<evidence type="ECO:0000259" key="4">
    <source>
        <dbReference type="Pfam" id="PF16214"/>
    </source>
</evidence>